<proteinExistence type="inferred from homology"/>
<dbReference type="InterPro" id="IPR025202">
    <property type="entry name" value="PLD-like_dom"/>
</dbReference>
<keyword evidence="4" id="KW-0378">Hydrolase</keyword>
<dbReference type="GO" id="GO:0004630">
    <property type="term" value="F:phospholipase D activity"/>
    <property type="evidence" value="ECO:0007669"/>
    <property type="project" value="UniProtKB-EC"/>
</dbReference>
<organism evidence="8 9">
    <name type="scientific">Jejuia pallidilutea</name>
    <dbReference type="NCBI Taxonomy" id="504487"/>
    <lineage>
        <taxon>Bacteria</taxon>
        <taxon>Pseudomonadati</taxon>
        <taxon>Bacteroidota</taxon>
        <taxon>Flavobacteriia</taxon>
        <taxon>Flavobacteriales</taxon>
        <taxon>Flavobacteriaceae</taxon>
        <taxon>Jejuia</taxon>
    </lineage>
</organism>
<dbReference type="RefSeq" id="WP_052512402.1">
    <property type="nucleotide sequence ID" value="NZ_BBNY01000002.1"/>
</dbReference>
<evidence type="ECO:0000256" key="4">
    <source>
        <dbReference type="ARBA" id="ARBA00022801"/>
    </source>
</evidence>
<dbReference type="Proteomes" id="UP000030184">
    <property type="component" value="Unassembled WGS sequence"/>
</dbReference>
<keyword evidence="9" id="KW-1185">Reference proteome</keyword>
<dbReference type="Gene3D" id="3.30.870.10">
    <property type="entry name" value="Endonuclease Chain A"/>
    <property type="match status" value="1"/>
</dbReference>
<evidence type="ECO:0000256" key="1">
    <source>
        <dbReference type="ARBA" id="ARBA00000798"/>
    </source>
</evidence>
<name>A0A098LPF5_9FLAO</name>
<evidence type="ECO:0000259" key="7">
    <source>
        <dbReference type="PROSITE" id="PS50035"/>
    </source>
</evidence>
<dbReference type="Pfam" id="PF13091">
    <property type="entry name" value="PLDc_2"/>
    <property type="match status" value="1"/>
</dbReference>
<dbReference type="PROSITE" id="PS50035">
    <property type="entry name" value="PLD"/>
    <property type="match status" value="1"/>
</dbReference>
<evidence type="ECO:0000256" key="3">
    <source>
        <dbReference type="ARBA" id="ARBA00012027"/>
    </source>
</evidence>
<dbReference type="SUPFAM" id="SSF56024">
    <property type="entry name" value="Phospholipase D/nuclease"/>
    <property type="match status" value="1"/>
</dbReference>
<evidence type="ECO:0000256" key="2">
    <source>
        <dbReference type="ARBA" id="ARBA00008664"/>
    </source>
</evidence>
<dbReference type="GO" id="GO:0016042">
    <property type="term" value="P:lipid catabolic process"/>
    <property type="evidence" value="ECO:0007669"/>
    <property type="project" value="UniProtKB-KW"/>
</dbReference>
<dbReference type="PANTHER" id="PTHR43856:SF1">
    <property type="entry name" value="MITOCHONDRIAL CARDIOLIPIN HYDROLASE"/>
    <property type="match status" value="1"/>
</dbReference>
<dbReference type="AlphaFoldDB" id="A0A098LPF5"/>
<dbReference type="GO" id="GO:0016891">
    <property type="term" value="F:RNA endonuclease activity producing 5'-phosphomonoesters, hydrolytic mechanism"/>
    <property type="evidence" value="ECO:0007669"/>
    <property type="project" value="TreeGrafter"/>
</dbReference>
<comment type="caution">
    <text evidence="8">The sequence shown here is derived from an EMBL/GenBank/DDBJ whole genome shotgun (WGS) entry which is preliminary data.</text>
</comment>
<evidence type="ECO:0000313" key="8">
    <source>
        <dbReference type="EMBL" id="GAL88274.1"/>
    </source>
</evidence>
<dbReference type="SMART" id="SM00155">
    <property type="entry name" value="PLDc"/>
    <property type="match status" value="1"/>
</dbReference>
<evidence type="ECO:0000313" key="9">
    <source>
        <dbReference type="Proteomes" id="UP000030184"/>
    </source>
</evidence>
<dbReference type="InterPro" id="IPR001736">
    <property type="entry name" value="PLipase_D/transphosphatidylase"/>
</dbReference>
<evidence type="ECO:0000256" key="5">
    <source>
        <dbReference type="ARBA" id="ARBA00022963"/>
    </source>
</evidence>
<keyword evidence="5" id="KW-0442">Lipid degradation</keyword>
<dbReference type="CDD" id="cd09174">
    <property type="entry name" value="PLDc_Nuc_like_unchar2"/>
    <property type="match status" value="1"/>
</dbReference>
<keyword evidence="6" id="KW-0443">Lipid metabolism</keyword>
<dbReference type="EC" id="3.1.4.4" evidence="3"/>
<dbReference type="InterPro" id="IPR051406">
    <property type="entry name" value="PLD_domain"/>
</dbReference>
<gene>
    <name evidence="8" type="ORF">JCM19538_1600</name>
</gene>
<evidence type="ECO:0000256" key="6">
    <source>
        <dbReference type="ARBA" id="ARBA00023098"/>
    </source>
</evidence>
<feature type="domain" description="PLD phosphodiesterase" evidence="7">
    <location>
        <begin position="79"/>
        <end position="106"/>
    </location>
</feature>
<dbReference type="OrthoDB" id="9762009at2"/>
<comment type="similarity">
    <text evidence="2">Belongs to the phospholipase D family.</text>
</comment>
<dbReference type="EMBL" id="BBNY01000002">
    <property type="protein sequence ID" value="GAL88274.1"/>
    <property type="molecule type" value="Genomic_DNA"/>
</dbReference>
<protein>
    <recommendedName>
        <fullName evidence="3">phospholipase D</fullName>
        <ecNumber evidence="3">3.1.4.4</ecNumber>
    </recommendedName>
</protein>
<reference evidence="9" key="1">
    <citation type="journal article" date="2014" name="Genome Announc.">
        <title>Draft Genome Sequence of Marine Flavobacterium Jejuia pallidilutea Strain 11shimoA1 and Pigmentation Mutants.</title>
        <authorList>
            <person name="Takatani N."/>
            <person name="Nakanishi M."/>
            <person name="Meirelles P."/>
            <person name="Mino S."/>
            <person name="Suda W."/>
            <person name="Oshima K."/>
            <person name="Hattori M."/>
            <person name="Ohkuma M."/>
            <person name="Hosokawa M."/>
            <person name="Miyashita K."/>
            <person name="Thompson F.L."/>
            <person name="Niwa A."/>
            <person name="Sawabe T."/>
            <person name="Sawabe T."/>
        </authorList>
    </citation>
    <scope>NUCLEOTIDE SEQUENCE [LARGE SCALE GENOMIC DNA]</scope>
    <source>
        <strain evidence="9">JCM 19538</strain>
    </source>
</reference>
<comment type="catalytic activity">
    <reaction evidence="1">
        <text>a 1,2-diacyl-sn-glycero-3-phosphocholine + H2O = a 1,2-diacyl-sn-glycero-3-phosphate + choline + H(+)</text>
        <dbReference type="Rhea" id="RHEA:14445"/>
        <dbReference type="ChEBI" id="CHEBI:15354"/>
        <dbReference type="ChEBI" id="CHEBI:15377"/>
        <dbReference type="ChEBI" id="CHEBI:15378"/>
        <dbReference type="ChEBI" id="CHEBI:57643"/>
        <dbReference type="ChEBI" id="CHEBI:58608"/>
        <dbReference type="EC" id="3.1.4.4"/>
    </reaction>
</comment>
<dbReference type="GO" id="GO:0006793">
    <property type="term" value="P:phosphorus metabolic process"/>
    <property type="evidence" value="ECO:0007669"/>
    <property type="project" value="UniProtKB-ARBA"/>
</dbReference>
<dbReference type="PANTHER" id="PTHR43856">
    <property type="entry name" value="CARDIOLIPIN HYDROLASE"/>
    <property type="match status" value="1"/>
</dbReference>
<sequence length="363" mass="43704">MNSQVYFENIRERIIETLDKCEFDLQIAVAWFTDTKLLSKVEDLSRKGVKVKIIIYDDHINQKKLFEKLYYNGAEVFLSKKLMHNKFCVIDGKTVINGSYNWTYSATSNEENVNVVTDNKEFAEKFVLQFFKLKRNCKIINDFFDYSINSLRLLEKEFETYYQRKSKPEFPYFLSLKNINFSEVNESCRQSFKKGYYFIRGEKEEENFYWVMYFLNSDYPAKKLFRLMERETIEPQIYQYIEGFEDKDGVIEFSRDRHFTDDLDHKEVIYINRKGEIDEKIKYFNKFKNGFYLIIQNEESILTDFYENEIVLNVRVLDAHDDFGIIAAKKNTKYGKFEKIGLLDIKGNELIEFKFDNYEIEYP</sequence>
<accession>A0A098LPF5</accession>